<dbReference type="Gene3D" id="3.40.190.10">
    <property type="entry name" value="Periplasmic binding protein-like II"/>
    <property type="match status" value="1"/>
</dbReference>
<evidence type="ECO:0000256" key="1">
    <source>
        <dbReference type="ARBA" id="ARBA00004196"/>
    </source>
</evidence>
<dbReference type="InterPro" id="IPR039424">
    <property type="entry name" value="SBP_5"/>
</dbReference>
<keyword evidence="3" id="KW-0813">Transport</keyword>
<protein>
    <submittedName>
        <fullName evidence="6">ABC-type dipeptide transport system periplasmic component-like protein</fullName>
    </submittedName>
</protein>
<dbReference type="GO" id="GO:0030313">
    <property type="term" value="C:cell envelope"/>
    <property type="evidence" value="ECO:0007669"/>
    <property type="project" value="UniProtKB-SubCell"/>
</dbReference>
<comment type="subcellular location">
    <subcellularLocation>
        <location evidence="1">Cell envelope</location>
    </subcellularLocation>
</comment>
<sequence length="319" mass="35423">MLEANPDHWNRERGPRLGRVEFVNDMDPAEALERVCDAEGEIDLVTEVSPADAERVRRSEHARLVVVDALRVVSGLINRDAEFMRDLRVRRALNLAVDRGRLIREVFRGYARPVVAMAPPHSGGAAEGVNPYPHDPEEARRLLSEAGWPPGRGLRLAATDDVAPVAHSLAEDFRGSLGVEVELVRIPQERLVAAQKRLVEKRLPLPFDVLVHAWFDLAAGYPPAVIHREYFHSLGAFRAGPPVPQFEELFARSLAQTDARRLGALAREIDRLVYDEALSVFLCCPQALVAANRHVSFTGHAATFELAETGVSGEHWSVR</sequence>
<proteinExistence type="inferred from homology"/>
<dbReference type="CDD" id="cd00995">
    <property type="entry name" value="PBP2_NikA_DppA_OppA_like"/>
    <property type="match status" value="1"/>
</dbReference>
<evidence type="ECO:0000256" key="3">
    <source>
        <dbReference type="ARBA" id="ARBA00022448"/>
    </source>
</evidence>
<dbReference type="GO" id="GO:1904680">
    <property type="term" value="F:peptide transmembrane transporter activity"/>
    <property type="evidence" value="ECO:0007669"/>
    <property type="project" value="TreeGrafter"/>
</dbReference>
<dbReference type="PANTHER" id="PTHR30290">
    <property type="entry name" value="PERIPLASMIC BINDING COMPONENT OF ABC TRANSPORTER"/>
    <property type="match status" value="1"/>
</dbReference>
<dbReference type="PANTHER" id="PTHR30290:SF10">
    <property type="entry name" value="PERIPLASMIC OLIGOPEPTIDE-BINDING PROTEIN-RELATED"/>
    <property type="match status" value="1"/>
</dbReference>
<dbReference type="eggNOG" id="COG0747">
    <property type="taxonomic scope" value="Bacteria"/>
</dbReference>
<dbReference type="HOGENOM" id="CLU_747332_0_0_11"/>
<evidence type="ECO:0000259" key="5">
    <source>
        <dbReference type="Pfam" id="PF00496"/>
    </source>
</evidence>
<dbReference type="Gene3D" id="3.10.105.10">
    <property type="entry name" value="Dipeptide-binding Protein, Domain 3"/>
    <property type="match status" value="1"/>
</dbReference>
<comment type="similarity">
    <text evidence="2">Belongs to the bacterial solute-binding protein 5 family.</text>
</comment>
<dbReference type="EMBL" id="CP000386">
    <property type="protein sequence ID" value="ABG05049.1"/>
    <property type="molecule type" value="Genomic_DNA"/>
</dbReference>
<keyword evidence="4" id="KW-0732">Signal</keyword>
<organism evidence="6 7">
    <name type="scientific">Rubrobacter xylanophilus (strain DSM 9941 / JCM 11954 / NBRC 16129 / PRD-1)</name>
    <dbReference type="NCBI Taxonomy" id="266117"/>
    <lineage>
        <taxon>Bacteria</taxon>
        <taxon>Bacillati</taxon>
        <taxon>Actinomycetota</taxon>
        <taxon>Rubrobacteria</taxon>
        <taxon>Rubrobacterales</taxon>
        <taxon>Rubrobacteraceae</taxon>
        <taxon>Rubrobacter</taxon>
    </lineage>
</organism>
<dbReference type="InterPro" id="IPR000914">
    <property type="entry name" value="SBP_5_dom"/>
</dbReference>
<dbReference type="OrthoDB" id="9796817at2"/>
<dbReference type="STRING" id="266117.Rxyl_2105"/>
<evidence type="ECO:0000313" key="6">
    <source>
        <dbReference type="EMBL" id="ABG05049.1"/>
    </source>
</evidence>
<dbReference type="Pfam" id="PF00496">
    <property type="entry name" value="SBP_bac_5"/>
    <property type="match status" value="1"/>
</dbReference>
<dbReference type="GO" id="GO:0015833">
    <property type="term" value="P:peptide transport"/>
    <property type="evidence" value="ECO:0007669"/>
    <property type="project" value="TreeGrafter"/>
</dbReference>
<evidence type="ECO:0000313" key="7">
    <source>
        <dbReference type="Proteomes" id="UP000006637"/>
    </source>
</evidence>
<dbReference type="KEGG" id="rxy:Rxyl_2105"/>
<feature type="domain" description="Solute-binding protein family 5" evidence="5">
    <location>
        <begin position="2"/>
        <end position="215"/>
    </location>
</feature>
<keyword evidence="7" id="KW-1185">Reference proteome</keyword>
<evidence type="ECO:0000256" key="2">
    <source>
        <dbReference type="ARBA" id="ARBA00005695"/>
    </source>
</evidence>
<reference evidence="6 7" key="1">
    <citation type="submission" date="2006-06" db="EMBL/GenBank/DDBJ databases">
        <title>Complete sequence of Rubrobacter xylanophilus DSM 9941.</title>
        <authorList>
            <consortium name="US DOE Joint Genome Institute"/>
            <person name="Copeland A."/>
            <person name="Lucas S."/>
            <person name="Lapidus A."/>
            <person name="Barry K."/>
            <person name="Detter J.C."/>
            <person name="Glavina del Rio T."/>
            <person name="Hammon N."/>
            <person name="Israni S."/>
            <person name="Dalin E."/>
            <person name="Tice H."/>
            <person name="Pitluck S."/>
            <person name="Munk A.C."/>
            <person name="Brettin T."/>
            <person name="Bruce D."/>
            <person name="Han C."/>
            <person name="Tapia R."/>
            <person name="Gilna P."/>
            <person name="Schmutz J."/>
            <person name="Larimer F."/>
            <person name="Land M."/>
            <person name="Hauser L."/>
            <person name="Kyrpides N."/>
            <person name="Lykidis A."/>
            <person name="da Costa M.S."/>
            <person name="Rainey F.A."/>
            <person name="Empadinhas N."/>
            <person name="Jolivet E."/>
            <person name="Battista J.R."/>
            <person name="Richardson P."/>
        </authorList>
    </citation>
    <scope>NUCLEOTIDE SEQUENCE [LARGE SCALE GENOMIC DNA]</scope>
    <source>
        <strain evidence="7">DSM 9941 / JCM 11954 / NBRC 16129 / PRD-1</strain>
    </source>
</reference>
<evidence type="ECO:0000256" key="4">
    <source>
        <dbReference type="ARBA" id="ARBA00022729"/>
    </source>
</evidence>
<dbReference type="AlphaFoldDB" id="Q1AU79"/>
<dbReference type="Proteomes" id="UP000006637">
    <property type="component" value="Chromosome"/>
</dbReference>
<dbReference type="PhylomeDB" id="Q1AU79"/>
<dbReference type="SUPFAM" id="SSF53850">
    <property type="entry name" value="Periplasmic binding protein-like II"/>
    <property type="match status" value="1"/>
</dbReference>
<name>Q1AU79_RUBXD</name>
<accession>Q1AU79</accession>
<gene>
    <name evidence="6" type="ordered locus">Rxyl_2105</name>
</gene>